<dbReference type="EMBL" id="JAZHOV010000004">
    <property type="protein sequence ID" value="MEF2255056.1"/>
    <property type="molecule type" value="Genomic_DNA"/>
</dbReference>
<dbReference type="SMART" id="SM00347">
    <property type="entry name" value="HTH_MARR"/>
    <property type="match status" value="1"/>
</dbReference>
<accession>A0ABU7V7R4</accession>
<sequence>MTTPWVPQTPHQQAVLGVLLSIRALNDAMDRMNGGMKDDMDMNATDLAALRMLIVREQRGESVSPHEVAKHLRISTASTTKLLDRLESSGYVERHPHPRDRRARILTLTAHSRATFFKHFAEHLEQMRRVTEPYTEDELKLIGRYLTDVSQAIDPS</sequence>
<dbReference type="PANTHER" id="PTHR33164">
    <property type="entry name" value="TRANSCRIPTIONAL REGULATOR, MARR FAMILY"/>
    <property type="match status" value="1"/>
</dbReference>
<gene>
    <name evidence="2" type="ORF">V2V91_07880</name>
</gene>
<dbReference type="PROSITE" id="PS50995">
    <property type="entry name" value="HTH_MARR_2"/>
    <property type="match status" value="1"/>
</dbReference>
<dbReference type="Gene3D" id="1.10.10.10">
    <property type="entry name" value="Winged helix-like DNA-binding domain superfamily/Winged helix DNA-binding domain"/>
    <property type="match status" value="1"/>
</dbReference>
<dbReference type="InterPro" id="IPR039422">
    <property type="entry name" value="MarR/SlyA-like"/>
</dbReference>
<reference evidence="2 3" key="1">
    <citation type="submission" date="2024-01" db="EMBL/GenBank/DDBJ databases">
        <title>the genome sequence of strain Microbacterium schleiferi NBRC 15075.</title>
        <authorList>
            <person name="Ding Y."/>
            <person name="Zhang G."/>
        </authorList>
    </citation>
    <scope>NUCLEOTIDE SEQUENCE [LARGE SCALE GENOMIC DNA]</scope>
    <source>
        <strain evidence="2 3">NBRC 15075</strain>
    </source>
</reference>
<name>A0ABU7V7R4_9MICO</name>
<dbReference type="PRINTS" id="PR00598">
    <property type="entry name" value="HTHMARR"/>
</dbReference>
<dbReference type="Proteomes" id="UP001351900">
    <property type="component" value="Unassembled WGS sequence"/>
</dbReference>
<dbReference type="RefSeq" id="WP_331791431.1">
    <property type="nucleotide sequence ID" value="NZ_BAAAUO010000012.1"/>
</dbReference>
<evidence type="ECO:0000313" key="3">
    <source>
        <dbReference type="Proteomes" id="UP001351900"/>
    </source>
</evidence>
<protein>
    <submittedName>
        <fullName evidence="2">MarR family transcriptional regulator</fullName>
    </submittedName>
</protein>
<dbReference type="PANTHER" id="PTHR33164:SF43">
    <property type="entry name" value="HTH-TYPE TRANSCRIPTIONAL REPRESSOR YETL"/>
    <property type="match status" value="1"/>
</dbReference>
<proteinExistence type="predicted"/>
<evidence type="ECO:0000313" key="2">
    <source>
        <dbReference type="EMBL" id="MEF2255056.1"/>
    </source>
</evidence>
<dbReference type="InterPro" id="IPR036388">
    <property type="entry name" value="WH-like_DNA-bd_sf"/>
</dbReference>
<evidence type="ECO:0000259" key="1">
    <source>
        <dbReference type="PROSITE" id="PS50995"/>
    </source>
</evidence>
<comment type="caution">
    <text evidence="2">The sequence shown here is derived from an EMBL/GenBank/DDBJ whole genome shotgun (WGS) entry which is preliminary data.</text>
</comment>
<dbReference type="SUPFAM" id="SSF46785">
    <property type="entry name" value="Winged helix' DNA-binding domain"/>
    <property type="match status" value="1"/>
</dbReference>
<organism evidence="2 3">
    <name type="scientific">Microbacterium schleiferi</name>
    <dbReference type="NCBI Taxonomy" id="69362"/>
    <lineage>
        <taxon>Bacteria</taxon>
        <taxon>Bacillati</taxon>
        <taxon>Actinomycetota</taxon>
        <taxon>Actinomycetes</taxon>
        <taxon>Micrococcales</taxon>
        <taxon>Microbacteriaceae</taxon>
        <taxon>Microbacterium</taxon>
    </lineage>
</organism>
<keyword evidence="3" id="KW-1185">Reference proteome</keyword>
<dbReference type="Pfam" id="PF12802">
    <property type="entry name" value="MarR_2"/>
    <property type="match status" value="1"/>
</dbReference>
<feature type="domain" description="HTH marR-type" evidence="1">
    <location>
        <begin position="11"/>
        <end position="151"/>
    </location>
</feature>
<dbReference type="InterPro" id="IPR036390">
    <property type="entry name" value="WH_DNA-bd_sf"/>
</dbReference>
<dbReference type="InterPro" id="IPR000835">
    <property type="entry name" value="HTH_MarR-typ"/>
</dbReference>